<evidence type="ECO:0000313" key="3">
    <source>
        <dbReference type="Proteomes" id="UP000053776"/>
    </source>
</evidence>
<feature type="region of interest" description="Disordered" evidence="1">
    <location>
        <begin position="276"/>
        <end position="310"/>
    </location>
</feature>
<sequence>MYTYFQIFKQHSSNNTYKEIKIRYIIQTDKNDILEKSSKLNALISRLGNKEHGNCCEKTEDYFLHSIDGTNRETLKNIGCSVECGYSFLGAFDGKLLTNLCKYLNFWLDEQKSTHINGISVITDEQWNLIDEIWNDVYANDGSSKCKRQQNIYNTSEKKKHMELFTYCIYRDHIIEMCENTIKHASNIPYFCSSLSEYTDKYYEKFKSDNNCLDNSANDNHYKYYVSQDCSLYDMNKTFPKFNSRYKKIIYENNSRESINECINPIESEGLAAKENRVRAENNPGRDVKNASRVDKNASETEGKDVRSRLNDHQARLGDDQAKLDGDSPEHSQLDFQSLTGDLNDEDAMSAAMHGNTVEAITLPKVSTIGAAVAGSSLFLLMMYKVKKHI</sequence>
<proteinExistence type="predicted"/>
<organism evidence="2 3">
    <name type="scientific">Plasmodium vivax Mauritania I</name>
    <dbReference type="NCBI Taxonomy" id="1035515"/>
    <lineage>
        <taxon>Eukaryota</taxon>
        <taxon>Sar</taxon>
        <taxon>Alveolata</taxon>
        <taxon>Apicomplexa</taxon>
        <taxon>Aconoidasida</taxon>
        <taxon>Haemosporida</taxon>
        <taxon>Plasmodiidae</taxon>
        <taxon>Plasmodium</taxon>
        <taxon>Plasmodium (Plasmodium)</taxon>
    </lineage>
</organism>
<name>A0A0J9T2I4_PLAVI</name>
<dbReference type="OrthoDB" id="384156at2759"/>
<reference evidence="2 3" key="1">
    <citation type="submission" date="2011-08" db="EMBL/GenBank/DDBJ databases">
        <title>The Genome Sequence of Plasmodium vivax Mauritania I.</title>
        <authorList>
            <consortium name="The Broad Institute Genome Sequencing Platform"/>
            <consortium name="The Broad Institute Genome Sequencing Center for Infectious Disease"/>
            <person name="Neafsey D."/>
            <person name="Carlton J."/>
            <person name="Barnwell J."/>
            <person name="Collins W."/>
            <person name="Escalante A."/>
            <person name="Mullikin J."/>
            <person name="Saul A."/>
            <person name="Guigo R."/>
            <person name="Camara F."/>
            <person name="Young S.K."/>
            <person name="Zeng Q."/>
            <person name="Gargeya S."/>
            <person name="Fitzgerald M."/>
            <person name="Haas B."/>
            <person name="Abouelleil A."/>
            <person name="Alvarado L."/>
            <person name="Arachchi H.M."/>
            <person name="Berlin A."/>
            <person name="Brown A."/>
            <person name="Chapman S.B."/>
            <person name="Chen Z."/>
            <person name="Dunbar C."/>
            <person name="Freedman E."/>
            <person name="Gearin G."/>
            <person name="Gellesch M."/>
            <person name="Goldberg J."/>
            <person name="Griggs A."/>
            <person name="Gujja S."/>
            <person name="Heiman D."/>
            <person name="Howarth C."/>
            <person name="Larson L."/>
            <person name="Lui A."/>
            <person name="MacDonald P.J.P."/>
            <person name="Montmayeur A."/>
            <person name="Murphy C."/>
            <person name="Neiman D."/>
            <person name="Pearson M."/>
            <person name="Priest M."/>
            <person name="Roberts A."/>
            <person name="Saif S."/>
            <person name="Shea T."/>
            <person name="Shenoy N."/>
            <person name="Sisk P."/>
            <person name="Stolte C."/>
            <person name="Sykes S."/>
            <person name="Wortman J."/>
            <person name="Nusbaum C."/>
            <person name="Birren B."/>
        </authorList>
    </citation>
    <scope>NUCLEOTIDE SEQUENCE [LARGE SCALE GENOMIC DNA]</scope>
    <source>
        <strain evidence="2 3">Mauritania I</strain>
    </source>
</reference>
<dbReference type="AlphaFoldDB" id="A0A0J9T2I4"/>
<dbReference type="Proteomes" id="UP000053776">
    <property type="component" value="Unassembled WGS sequence"/>
</dbReference>
<accession>A0A0J9T2I4</accession>
<evidence type="ECO:0000313" key="2">
    <source>
        <dbReference type="EMBL" id="KMZ89615.1"/>
    </source>
</evidence>
<evidence type="ECO:0000256" key="1">
    <source>
        <dbReference type="SAM" id="MobiDB-lite"/>
    </source>
</evidence>
<dbReference type="EMBL" id="KQ235166">
    <property type="protein sequence ID" value="KMZ89615.1"/>
    <property type="molecule type" value="Genomic_DNA"/>
</dbReference>
<protein>
    <submittedName>
        <fullName evidence="2">Uncharacterized protein</fullName>
    </submittedName>
</protein>
<gene>
    <name evidence="2" type="ORF">PVMG_06072</name>
</gene>